<evidence type="ECO:0000256" key="3">
    <source>
        <dbReference type="ARBA" id="ARBA00023002"/>
    </source>
</evidence>
<comment type="caution">
    <text evidence="5">The sequence shown here is derived from an EMBL/GenBank/DDBJ whole genome shotgun (WGS) entry which is preliminary data.</text>
</comment>
<dbReference type="EMBL" id="QURH01000335">
    <property type="protein sequence ID" value="RFU39542.1"/>
    <property type="molecule type" value="Genomic_DNA"/>
</dbReference>
<evidence type="ECO:0000256" key="4">
    <source>
        <dbReference type="RuleBase" id="RU000363"/>
    </source>
</evidence>
<name>A0A372JHP2_9ACTN</name>
<sequence>MRISLITGANKGIGFETARRIGGTVLVGARDEERGRAAERALRDEGVEARFVRIDVTDETSVRSAAAWIDGEYGRLDALVNNAGVSLTRAAPSDTSAELLRRTYEPNVFGVVTVTNAMLPLLRRSPAGRVVNVSSELGSLALNTDPASPFREVNLLAYNSSKAAVNMITVCYAKELADTGIKVNAVNPGYCATDMNGHQGVRTAAQGAAPAVWAATLGEDGPTGAFFSDDGPHPW</sequence>
<dbReference type="Pfam" id="PF00106">
    <property type="entry name" value="adh_short"/>
    <property type="match status" value="1"/>
</dbReference>
<dbReference type="Proteomes" id="UP000261811">
    <property type="component" value="Unassembled WGS sequence"/>
</dbReference>
<keyword evidence="6" id="KW-1185">Reference proteome</keyword>
<dbReference type="PRINTS" id="PR00080">
    <property type="entry name" value="SDRFAMILY"/>
</dbReference>
<organism evidence="5 6">
    <name type="scientific">Actinomadura logoneensis</name>
    <dbReference type="NCBI Taxonomy" id="2293572"/>
    <lineage>
        <taxon>Bacteria</taxon>
        <taxon>Bacillati</taxon>
        <taxon>Actinomycetota</taxon>
        <taxon>Actinomycetes</taxon>
        <taxon>Streptosporangiales</taxon>
        <taxon>Thermomonosporaceae</taxon>
        <taxon>Actinomadura</taxon>
    </lineage>
</organism>
<gene>
    <name evidence="5" type="ORF">DZF91_21870</name>
</gene>
<dbReference type="CDD" id="cd05324">
    <property type="entry name" value="carb_red_PTCR-like_SDR_c"/>
    <property type="match status" value="1"/>
</dbReference>
<dbReference type="RefSeq" id="WP_117359318.1">
    <property type="nucleotide sequence ID" value="NZ_QURH01000335.1"/>
</dbReference>
<dbReference type="PANTHER" id="PTHR43963:SF6">
    <property type="entry name" value="CHAIN DEHYDROGENASE FAMILY PROTEIN, PUTATIVE (AFU_ORTHOLOGUE AFUA_3G15350)-RELATED"/>
    <property type="match status" value="1"/>
</dbReference>
<dbReference type="InterPro" id="IPR020904">
    <property type="entry name" value="Sc_DH/Rdtase_CS"/>
</dbReference>
<proteinExistence type="inferred from homology"/>
<keyword evidence="3" id="KW-0560">Oxidoreductase</keyword>
<protein>
    <submittedName>
        <fullName evidence="5">SDR family oxidoreductase</fullName>
    </submittedName>
</protein>
<reference evidence="5 6" key="1">
    <citation type="submission" date="2018-08" db="EMBL/GenBank/DDBJ databases">
        <title>Actinomadura jelena sp. nov., a novel Actinomycete isolated from soil in Chad.</title>
        <authorList>
            <person name="Shi L."/>
        </authorList>
    </citation>
    <scope>NUCLEOTIDE SEQUENCE [LARGE SCALE GENOMIC DNA]</scope>
    <source>
        <strain evidence="5 6">NEAU-G17</strain>
    </source>
</reference>
<evidence type="ECO:0000313" key="6">
    <source>
        <dbReference type="Proteomes" id="UP000261811"/>
    </source>
</evidence>
<dbReference type="GO" id="GO:0016616">
    <property type="term" value="F:oxidoreductase activity, acting on the CH-OH group of donors, NAD or NADP as acceptor"/>
    <property type="evidence" value="ECO:0007669"/>
    <property type="project" value="InterPro"/>
</dbReference>
<dbReference type="Gene3D" id="3.40.50.720">
    <property type="entry name" value="NAD(P)-binding Rossmann-like Domain"/>
    <property type="match status" value="1"/>
</dbReference>
<dbReference type="PANTHER" id="PTHR43963">
    <property type="entry name" value="CARBONYL REDUCTASE 1-RELATED"/>
    <property type="match status" value="1"/>
</dbReference>
<evidence type="ECO:0000256" key="2">
    <source>
        <dbReference type="ARBA" id="ARBA00022857"/>
    </source>
</evidence>
<dbReference type="InterPro" id="IPR036291">
    <property type="entry name" value="NAD(P)-bd_dom_sf"/>
</dbReference>
<keyword evidence="2" id="KW-0521">NADP</keyword>
<evidence type="ECO:0000313" key="5">
    <source>
        <dbReference type="EMBL" id="RFU39542.1"/>
    </source>
</evidence>
<dbReference type="SUPFAM" id="SSF51735">
    <property type="entry name" value="NAD(P)-binding Rossmann-fold domains"/>
    <property type="match status" value="1"/>
</dbReference>
<dbReference type="AlphaFoldDB" id="A0A372JHP2"/>
<accession>A0A372JHP2</accession>
<dbReference type="OrthoDB" id="9781117at2"/>
<dbReference type="PRINTS" id="PR00081">
    <property type="entry name" value="GDHRDH"/>
</dbReference>
<dbReference type="InterPro" id="IPR045313">
    <property type="entry name" value="CBR1-like"/>
</dbReference>
<dbReference type="InterPro" id="IPR002347">
    <property type="entry name" value="SDR_fam"/>
</dbReference>
<comment type="similarity">
    <text evidence="1 4">Belongs to the short-chain dehydrogenases/reductases (SDR) family.</text>
</comment>
<evidence type="ECO:0000256" key="1">
    <source>
        <dbReference type="ARBA" id="ARBA00006484"/>
    </source>
</evidence>
<dbReference type="PROSITE" id="PS00061">
    <property type="entry name" value="ADH_SHORT"/>
    <property type="match status" value="1"/>
</dbReference>